<evidence type="ECO:0000256" key="1">
    <source>
        <dbReference type="SAM" id="MobiDB-lite"/>
    </source>
</evidence>
<evidence type="ECO:0000313" key="4">
    <source>
        <dbReference type="Proteomes" id="UP001183643"/>
    </source>
</evidence>
<dbReference type="AlphaFoldDB" id="A0AAE3YKB3"/>
<keyword evidence="2" id="KW-0812">Transmembrane</keyword>
<organism evidence="3 4">
    <name type="scientific">Catenuloplanes atrovinosus</name>
    <dbReference type="NCBI Taxonomy" id="137266"/>
    <lineage>
        <taxon>Bacteria</taxon>
        <taxon>Bacillati</taxon>
        <taxon>Actinomycetota</taxon>
        <taxon>Actinomycetes</taxon>
        <taxon>Micromonosporales</taxon>
        <taxon>Micromonosporaceae</taxon>
        <taxon>Catenuloplanes</taxon>
    </lineage>
</organism>
<keyword evidence="2" id="KW-1133">Transmembrane helix</keyword>
<evidence type="ECO:0000313" key="3">
    <source>
        <dbReference type="EMBL" id="MDR7275408.1"/>
    </source>
</evidence>
<keyword evidence="4" id="KW-1185">Reference proteome</keyword>
<sequence length="224" mass="24320">MTIPEVLVSTRERAQAEALEAQRGWAAMNSLIEVVNRGGRPYAISPSIMTRPGESQFGALAADVSAFHGMDVEYSTGGYMFGGGLMFVAAGMLAGAANDARKRRRAEQQARPQWRPLGTAPVAITDQRLLVMIENQWRSCELRSLVSMQPDLGDWSVVMHFEGTPPMMLRGPWIPWLTVAISALMFGRPFPPGFLPPVAPHPQIHGAPPVPARPALPPGHPGRP</sequence>
<dbReference type="RefSeq" id="WP_310366318.1">
    <property type="nucleotide sequence ID" value="NZ_JAVDYB010000001.1"/>
</dbReference>
<accession>A0AAE3YKB3</accession>
<gene>
    <name evidence="3" type="ORF">J2S41_002186</name>
</gene>
<protein>
    <submittedName>
        <fullName evidence="3">Uncharacterized protein</fullName>
    </submittedName>
</protein>
<proteinExistence type="predicted"/>
<reference evidence="3" key="1">
    <citation type="submission" date="2023-07" db="EMBL/GenBank/DDBJ databases">
        <title>Sequencing the genomes of 1000 actinobacteria strains.</title>
        <authorList>
            <person name="Klenk H.-P."/>
        </authorList>
    </citation>
    <scope>NUCLEOTIDE SEQUENCE</scope>
    <source>
        <strain evidence="3">DSM 44707</strain>
    </source>
</reference>
<comment type="caution">
    <text evidence="3">The sequence shown here is derived from an EMBL/GenBank/DDBJ whole genome shotgun (WGS) entry which is preliminary data.</text>
</comment>
<feature type="transmembrane region" description="Helical" evidence="2">
    <location>
        <begin position="79"/>
        <end position="97"/>
    </location>
</feature>
<dbReference type="Proteomes" id="UP001183643">
    <property type="component" value="Unassembled WGS sequence"/>
</dbReference>
<keyword evidence="2" id="KW-0472">Membrane</keyword>
<feature type="compositionally biased region" description="Pro residues" evidence="1">
    <location>
        <begin position="208"/>
        <end position="224"/>
    </location>
</feature>
<feature type="region of interest" description="Disordered" evidence="1">
    <location>
        <begin position="201"/>
        <end position="224"/>
    </location>
</feature>
<evidence type="ECO:0000256" key="2">
    <source>
        <dbReference type="SAM" id="Phobius"/>
    </source>
</evidence>
<dbReference type="EMBL" id="JAVDYB010000001">
    <property type="protein sequence ID" value="MDR7275408.1"/>
    <property type="molecule type" value="Genomic_DNA"/>
</dbReference>
<name>A0AAE3YKB3_9ACTN</name>